<comment type="similarity">
    <text evidence="2 18">In the C-terminal section; belongs to the transferase hexapeptide repeat family.</text>
</comment>
<feature type="binding site" evidence="18">
    <location>
        <position position="365"/>
    </location>
    <ligand>
        <name>UDP-N-acetyl-alpha-D-glucosamine</name>
        <dbReference type="ChEBI" id="CHEBI:57705"/>
    </ligand>
</feature>
<keyword evidence="10 18" id="KW-0133">Cell shape</keyword>
<evidence type="ECO:0000256" key="14">
    <source>
        <dbReference type="ARBA" id="ARBA00023316"/>
    </source>
</evidence>
<dbReference type="SUPFAM" id="SSF51161">
    <property type="entry name" value="Trimeric LpxA-like enzymes"/>
    <property type="match status" value="1"/>
</dbReference>
<feature type="binding site" evidence="18">
    <location>
        <position position="404"/>
    </location>
    <ligand>
        <name>acetyl-CoA</name>
        <dbReference type="ChEBI" id="CHEBI:57288"/>
    </ligand>
</feature>
<evidence type="ECO:0000313" key="21">
    <source>
        <dbReference type="Proteomes" id="UP000199230"/>
    </source>
</evidence>
<evidence type="ECO:0000256" key="2">
    <source>
        <dbReference type="ARBA" id="ARBA00007707"/>
    </source>
</evidence>
<comment type="catalytic activity">
    <reaction evidence="16 18">
        <text>N-acetyl-alpha-D-glucosamine 1-phosphate + UTP + H(+) = UDP-N-acetyl-alpha-D-glucosamine + diphosphate</text>
        <dbReference type="Rhea" id="RHEA:13509"/>
        <dbReference type="ChEBI" id="CHEBI:15378"/>
        <dbReference type="ChEBI" id="CHEBI:33019"/>
        <dbReference type="ChEBI" id="CHEBI:46398"/>
        <dbReference type="ChEBI" id="CHEBI:57705"/>
        <dbReference type="ChEBI" id="CHEBI:57776"/>
        <dbReference type="EC" id="2.7.7.23"/>
    </reaction>
</comment>
<feature type="binding site" evidence="18">
    <location>
        <begin position="8"/>
        <end position="11"/>
    </location>
    <ligand>
        <name>UDP-N-acetyl-alpha-D-glucosamine</name>
        <dbReference type="ChEBI" id="CHEBI:57705"/>
    </ligand>
</feature>
<dbReference type="HAMAP" id="MF_01631">
    <property type="entry name" value="GlmU"/>
    <property type="match status" value="1"/>
</dbReference>
<organism evidence="20 21">
    <name type="scientific">Tindallia californiensis</name>
    <dbReference type="NCBI Taxonomy" id="159292"/>
    <lineage>
        <taxon>Bacteria</taxon>
        <taxon>Bacillati</taxon>
        <taxon>Bacillota</taxon>
        <taxon>Clostridia</taxon>
        <taxon>Peptostreptococcales</taxon>
        <taxon>Tindalliaceae</taxon>
        <taxon>Tindallia</taxon>
    </lineage>
</organism>
<feature type="binding site" evidence="18">
    <location>
        <begin position="77"/>
        <end position="78"/>
    </location>
    <ligand>
        <name>UDP-N-acetyl-alpha-D-glucosamine</name>
        <dbReference type="ChEBI" id="CHEBI:57705"/>
    </ligand>
</feature>
<evidence type="ECO:0000313" key="20">
    <source>
        <dbReference type="EMBL" id="SDZ00189.1"/>
    </source>
</evidence>
<dbReference type="InterPro" id="IPR005882">
    <property type="entry name" value="Bifunctional_GlmU"/>
</dbReference>
<dbReference type="UniPathway" id="UPA00973"/>
<comment type="catalytic activity">
    <reaction evidence="15 18">
        <text>alpha-D-glucosamine 1-phosphate + acetyl-CoA = N-acetyl-alpha-D-glucosamine 1-phosphate + CoA + H(+)</text>
        <dbReference type="Rhea" id="RHEA:13725"/>
        <dbReference type="ChEBI" id="CHEBI:15378"/>
        <dbReference type="ChEBI" id="CHEBI:57287"/>
        <dbReference type="ChEBI" id="CHEBI:57288"/>
        <dbReference type="ChEBI" id="CHEBI:57776"/>
        <dbReference type="ChEBI" id="CHEBI:58516"/>
        <dbReference type="EC" id="2.3.1.157"/>
    </reaction>
</comment>
<evidence type="ECO:0000256" key="15">
    <source>
        <dbReference type="ARBA" id="ARBA00048247"/>
    </source>
</evidence>
<dbReference type="GO" id="GO:0000902">
    <property type="term" value="P:cell morphogenesis"/>
    <property type="evidence" value="ECO:0007669"/>
    <property type="project" value="UniProtKB-UniRule"/>
</dbReference>
<dbReference type="CDD" id="cd02540">
    <property type="entry name" value="GT2_GlmU_N_bac"/>
    <property type="match status" value="1"/>
</dbReference>
<comment type="pathway">
    <text evidence="18">Bacterial outer membrane biogenesis; LPS lipid A biosynthesis.</text>
</comment>
<evidence type="ECO:0000256" key="3">
    <source>
        <dbReference type="ARBA" id="ARBA00007947"/>
    </source>
</evidence>
<dbReference type="GO" id="GO:0003977">
    <property type="term" value="F:UDP-N-acetylglucosamine diphosphorylase activity"/>
    <property type="evidence" value="ECO:0007669"/>
    <property type="project" value="UniProtKB-UniRule"/>
</dbReference>
<feature type="active site" description="Proton acceptor" evidence="18">
    <location>
        <position position="362"/>
    </location>
</feature>
<feature type="binding site" evidence="18">
    <location>
        <position position="22"/>
    </location>
    <ligand>
        <name>UDP-N-acetyl-alpha-D-glucosamine</name>
        <dbReference type="ChEBI" id="CHEBI:57705"/>
    </ligand>
</feature>
<evidence type="ECO:0000256" key="12">
    <source>
        <dbReference type="ARBA" id="ARBA00023268"/>
    </source>
</evidence>
<evidence type="ECO:0000256" key="5">
    <source>
        <dbReference type="ARBA" id="ARBA00022679"/>
    </source>
</evidence>
<keyword evidence="7 18" id="KW-0479">Metal-binding</keyword>
<feature type="binding site" evidence="18">
    <location>
        <position position="422"/>
    </location>
    <ligand>
        <name>acetyl-CoA</name>
        <dbReference type="ChEBI" id="CHEBI:57288"/>
    </ligand>
</feature>
<feature type="binding site" evidence="18">
    <location>
        <position position="332"/>
    </location>
    <ligand>
        <name>UDP-N-acetyl-alpha-D-glucosamine</name>
        <dbReference type="ChEBI" id="CHEBI:57705"/>
    </ligand>
</feature>
<dbReference type="GO" id="GO:0000287">
    <property type="term" value="F:magnesium ion binding"/>
    <property type="evidence" value="ECO:0007669"/>
    <property type="project" value="UniProtKB-UniRule"/>
</dbReference>
<feature type="binding site" evidence="18">
    <location>
        <position position="138"/>
    </location>
    <ligand>
        <name>UDP-N-acetyl-alpha-D-glucosamine</name>
        <dbReference type="ChEBI" id="CHEBI:57705"/>
    </ligand>
</feature>
<keyword evidence="6 18" id="KW-0548">Nucleotidyltransferase</keyword>
<gene>
    <name evidence="18" type="primary">glmU</name>
    <name evidence="20" type="ORF">SAMN05192546_106197</name>
</gene>
<dbReference type="CDD" id="cd03353">
    <property type="entry name" value="LbH_GlmU_C"/>
    <property type="match status" value="1"/>
</dbReference>
<dbReference type="NCBIfam" id="NF010934">
    <property type="entry name" value="PRK14354.1"/>
    <property type="match status" value="1"/>
</dbReference>
<dbReference type="InterPro" id="IPR038009">
    <property type="entry name" value="GlmU_C_LbH"/>
</dbReference>
<feature type="region of interest" description="N-acetyltransferase" evidence="18">
    <location>
        <begin position="251"/>
        <end position="454"/>
    </location>
</feature>
<evidence type="ECO:0000256" key="11">
    <source>
        <dbReference type="ARBA" id="ARBA00022984"/>
    </source>
</evidence>
<evidence type="ECO:0000256" key="8">
    <source>
        <dbReference type="ARBA" id="ARBA00022737"/>
    </source>
</evidence>
<dbReference type="EMBL" id="FNPV01000006">
    <property type="protein sequence ID" value="SDZ00189.1"/>
    <property type="molecule type" value="Genomic_DNA"/>
</dbReference>
<evidence type="ECO:0000259" key="19">
    <source>
        <dbReference type="Pfam" id="PF12804"/>
    </source>
</evidence>
<keyword evidence="5 18" id="KW-0808">Transferase</keyword>
<dbReference type="PANTHER" id="PTHR43584:SF3">
    <property type="entry name" value="BIFUNCTIONAL PROTEIN GLMU"/>
    <property type="match status" value="1"/>
</dbReference>
<keyword evidence="9 18" id="KW-0460">Magnesium</keyword>
<keyword evidence="4 18" id="KW-0963">Cytoplasm</keyword>
<reference evidence="20 21" key="1">
    <citation type="submission" date="2016-10" db="EMBL/GenBank/DDBJ databases">
        <authorList>
            <person name="de Groot N.N."/>
        </authorList>
    </citation>
    <scope>NUCLEOTIDE SEQUENCE [LARGE SCALE GENOMIC DNA]</scope>
    <source>
        <strain evidence="20 21">APO</strain>
    </source>
</reference>
<evidence type="ECO:0000256" key="1">
    <source>
        <dbReference type="ARBA" id="ARBA00004496"/>
    </source>
</evidence>
<keyword evidence="11 18" id="KW-0573">Peptidoglycan synthesis</keyword>
<comment type="subunit">
    <text evidence="18">Homotrimer.</text>
</comment>
<feature type="binding site" evidence="18">
    <location>
        <position position="439"/>
    </location>
    <ligand>
        <name>acetyl-CoA</name>
        <dbReference type="ChEBI" id="CHEBI:57288"/>
    </ligand>
</feature>
<protein>
    <recommendedName>
        <fullName evidence="18">Bifunctional protein GlmU</fullName>
    </recommendedName>
    <domain>
        <recommendedName>
            <fullName evidence="18">UDP-N-acetylglucosamine pyrophosphorylase</fullName>
            <ecNumber evidence="18">2.7.7.23</ecNumber>
        </recommendedName>
        <alternativeName>
            <fullName evidence="18">N-acetylglucosamine-1-phosphate uridyltransferase</fullName>
        </alternativeName>
    </domain>
    <domain>
        <recommendedName>
            <fullName evidence="18">Glucosamine-1-phosphate N-acetyltransferase</fullName>
            <ecNumber evidence="18">2.3.1.157</ecNumber>
        </recommendedName>
    </domain>
</protein>
<sequence length="454" mass="49129">MKRQAVILAAGEGTRMKSSLPKVLHRVTGIPMINHVTNHATQVGIQDLFVIVGHGAEAVSAALPENAKTVLQAEQKGTGHAVMCAMDQLDPEGLVLVLSGDAPLISAETLEKLIHTHEEGAYAATVLSAQVENPTGYGRVLRNEETCDLLGIIEEKDATPWQKSIKEINSGTYCFRGKDLLKILPKLSQDNAQQEYYLTDTLALLKNEDQPVGICCIENPEEIMAVNTRVQLAEVEAVFRKRINHRHMVNGVTMVHPESTYIDHDVTIGKDTVIEAGAVIECGTVIGEGCHIGQNSRISDSFIESHVNILHSTIISSRVGEKTSIGPYAYLRPGACVGKRVRIGNYVEIKNATIGDDSRAAHLAYIGDAKVGKDVNIGCGVVFVNYDGKEKYQTLVGNHAFLGSNANLIAPVTIGDHAFVAAGSTITEDVPGEALAIARSRQTNKEEWNRKSRD</sequence>
<dbReference type="InterPro" id="IPR018357">
    <property type="entry name" value="Hexapep_transf_CS"/>
</dbReference>
<dbReference type="AlphaFoldDB" id="A0A1H3PIG9"/>
<evidence type="ECO:0000256" key="6">
    <source>
        <dbReference type="ARBA" id="ARBA00022695"/>
    </source>
</evidence>
<dbReference type="Proteomes" id="UP000199230">
    <property type="component" value="Unassembled WGS sequence"/>
</dbReference>
<comment type="pathway">
    <text evidence="18">Nucleotide-sugar biosynthesis; UDP-N-acetyl-alpha-D-glucosamine biosynthesis; N-acetyl-alpha-D-glucosamine 1-phosphate from alpha-D-glucosamine 6-phosphate (route II): step 2/2.</text>
</comment>
<keyword evidence="12 18" id="KW-0511">Multifunctional enzyme</keyword>
<feature type="region of interest" description="Pyrophosphorylase" evidence="18">
    <location>
        <begin position="1"/>
        <end position="229"/>
    </location>
</feature>
<dbReference type="RefSeq" id="WP_093313990.1">
    <property type="nucleotide sequence ID" value="NZ_FNPV01000006.1"/>
</dbReference>
<feature type="binding site" evidence="18">
    <location>
        <position position="227"/>
    </location>
    <ligand>
        <name>UDP-N-acetyl-alpha-D-glucosamine</name>
        <dbReference type="ChEBI" id="CHEBI:57705"/>
    </ligand>
</feature>
<keyword evidence="8 18" id="KW-0677">Repeat</keyword>
<feature type="domain" description="MobA-like NTP transferase" evidence="19">
    <location>
        <begin position="5"/>
        <end position="142"/>
    </location>
</feature>
<feature type="binding site" evidence="18">
    <location>
        <position position="376"/>
    </location>
    <ligand>
        <name>UDP-N-acetyl-alpha-D-glucosamine</name>
        <dbReference type="ChEBI" id="CHEBI:57705"/>
    </ligand>
</feature>
<dbReference type="GO" id="GO:0071555">
    <property type="term" value="P:cell wall organization"/>
    <property type="evidence" value="ECO:0007669"/>
    <property type="project" value="UniProtKB-KW"/>
</dbReference>
<dbReference type="EC" id="2.7.7.23" evidence="18"/>
<dbReference type="UniPathway" id="UPA00113">
    <property type="reaction ID" value="UER00532"/>
</dbReference>
<comment type="similarity">
    <text evidence="3 18">In the N-terminal section; belongs to the N-acetylglucosamine-1-phosphate uridyltransferase family.</text>
</comment>
<comment type="subcellular location">
    <subcellularLocation>
        <location evidence="1 18">Cytoplasm</location>
    </subcellularLocation>
</comment>
<evidence type="ECO:0000256" key="13">
    <source>
        <dbReference type="ARBA" id="ARBA00023315"/>
    </source>
</evidence>
<dbReference type="EC" id="2.3.1.157" evidence="18"/>
<keyword evidence="13 18" id="KW-0012">Acyltransferase</keyword>
<dbReference type="GO" id="GO:0008360">
    <property type="term" value="P:regulation of cell shape"/>
    <property type="evidence" value="ECO:0007669"/>
    <property type="project" value="UniProtKB-KW"/>
</dbReference>
<evidence type="ECO:0000256" key="9">
    <source>
        <dbReference type="ARBA" id="ARBA00022842"/>
    </source>
</evidence>
<dbReference type="OrthoDB" id="9775031at2"/>
<comment type="pathway">
    <text evidence="18">Nucleotide-sugar biosynthesis; UDP-N-acetyl-alpha-D-glucosamine biosynthesis; UDP-N-acetyl-alpha-D-glucosamine from N-acetyl-alpha-D-glucosamine 1-phosphate: step 1/1.</text>
</comment>
<feature type="binding site" evidence="18">
    <location>
        <position position="101"/>
    </location>
    <ligand>
        <name>Mg(2+)</name>
        <dbReference type="ChEBI" id="CHEBI:18420"/>
    </ligand>
</feature>
<dbReference type="GO" id="GO:0016020">
    <property type="term" value="C:membrane"/>
    <property type="evidence" value="ECO:0007669"/>
    <property type="project" value="GOC"/>
</dbReference>
<dbReference type="GO" id="GO:0009252">
    <property type="term" value="P:peptidoglycan biosynthetic process"/>
    <property type="evidence" value="ECO:0007669"/>
    <property type="project" value="UniProtKB-UniRule"/>
</dbReference>
<name>A0A1H3PIG9_9FIRM</name>
<feature type="binding site" evidence="18">
    <location>
        <position position="350"/>
    </location>
    <ligand>
        <name>UDP-N-acetyl-alpha-D-glucosamine</name>
        <dbReference type="ChEBI" id="CHEBI:57705"/>
    </ligand>
</feature>
<feature type="binding site" evidence="18">
    <location>
        <position position="72"/>
    </location>
    <ligand>
        <name>UDP-N-acetyl-alpha-D-glucosamine</name>
        <dbReference type="ChEBI" id="CHEBI:57705"/>
    </ligand>
</feature>
<evidence type="ECO:0000256" key="7">
    <source>
        <dbReference type="ARBA" id="ARBA00022723"/>
    </source>
</evidence>
<feature type="binding site" evidence="18">
    <location>
        <begin position="385"/>
        <end position="386"/>
    </location>
    <ligand>
        <name>acetyl-CoA</name>
        <dbReference type="ChEBI" id="CHEBI:57288"/>
    </ligand>
</feature>
<dbReference type="InterPro" id="IPR011004">
    <property type="entry name" value="Trimer_LpxA-like_sf"/>
</dbReference>
<proteinExistence type="inferred from homology"/>
<evidence type="ECO:0000256" key="10">
    <source>
        <dbReference type="ARBA" id="ARBA00022960"/>
    </source>
</evidence>
<dbReference type="Gene3D" id="3.90.550.10">
    <property type="entry name" value="Spore Coat Polysaccharide Biosynthesis Protein SpsA, Chain A"/>
    <property type="match status" value="1"/>
</dbReference>
<dbReference type="NCBIfam" id="TIGR01173">
    <property type="entry name" value="glmU"/>
    <property type="match status" value="1"/>
</dbReference>
<keyword evidence="14 18" id="KW-0961">Cell wall biogenesis/degradation</keyword>
<comment type="caution">
    <text evidence="18">Lacks conserved residue(s) required for the propagation of feature annotation.</text>
</comment>
<feature type="region of interest" description="Linker" evidence="18">
    <location>
        <begin position="230"/>
        <end position="250"/>
    </location>
</feature>
<evidence type="ECO:0000256" key="16">
    <source>
        <dbReference type="ARBA" id="ARBA00048493"/>
    </source>
</evidence>
<dbReference type="InterPro" id="IPR025877">
    <property type="entry name" value="MobA-like_NTP_Trfase"/>
</dbReference>
<dbReference type="InterPro" id="IPR050065">
    <property type="entry name" value="GlmU-like"/>
</dbReference>
<dbReference type="GO" id="GO:0019134">
    <property type="term" value="F:glucosamine-1-phosphate N-acetyltransferase activity"/>
    <property type="evidence" value="ECO:0007669"/>
    <property type="project" value="UniProtKB-UniRule"/>
</dbReference>
<feature type="binding site" evidence="18">
    <location>
        <begin position="99"/>
        <end position="101"/>
    </location>
    <ligand>
        <name>UDP-N-acetyl-alpha-D-glucosamine</name>
        <dbReference type="ChEBI" id="CHEBI:57705"/>
    </ligand>
</feature>
<dbReference type="SUPFAM" id="SSF53448">
    <property type="entry name" value="Nucleotide-diphospho-sugar transferases"/>
    <property type="match status" value="1"/>
</dbReference>
<evidence type="ECO:0000256" key="18">
    <source>
        <dbReference type="HAMAP-Rule" id="MF_01631"/>
    </source>
</evidence>
<feature type="binding site" evidence="18">
    <location>
        <position position="169"/>
    </location>
    <ligand>
        <name>UDP-N-acetyl-alpha-D-glucosamine</name>
        <dbReference type="ChEBI" id="CHEBI:57705"/>
    </ligand>
</feature>
<evidence type="ECO:0000256" key="4">
    <source>
        <dbReference type="ARBA" id="ARBA00022490"/>
    </source>
</evidence>
<dbReference type="Pfam" id="PF12804">
    <property type="entry name" value="NTP_transf_3"/>
    <property type="match status" value="1"/>
</dbReference>
<dbReference type="GO" id="GO:0009245">
    <property type="term" value="P:lipid A biosynthetic process"/>
    <property type="evidence" value="ECO:0007669"/>
    <property type="project" value="UniProtKB-UniRule"/>
</dbReference>
<dbReference type="Gene3D" id="2.160.10.10">
    <property type="entry name" value="Hexapeptide repeat proteins"/>
    <property type="match status" value="1"/>
</dbReference>
<accession>A0A1H3PIG9</accession>
<dbReference type="STRING" id="159292.SAMN05192546_106197"/>
<dbReference type="InterPro" id="IPR029044">
    <property type="entry name" value="Nucleotide-diphossugar_trans"/>
</dbReference>
<dbReference type="Pfam" id="PF00132">
    <property type="entry name" value="Hexapep"/>
    <property type="match status" value="3"/>
</dbReference>
<feature type="binding site" evidence="18">
    <location>
        <position position="154"/>
    </location>
    <ligand>
        <name>UDP-N-acetyl-alpha-D-glucosamine</name>
        <dbReference type="ChEBI" id="CHEBI:57705"/>
    </ligand>
</feature>
<comment type="function">
    <text evidence="17 18">Catalyzes the last two sequential reactions in the de novo biosynthetic pathway for UDP-N-acetylglucosamine (UDP-GlcNAc). The C-terminal domain catalyzes the transfer of acetyl group from acetyl coenzyme A to glucosamine-1-phosphate (GlcN-1-P) to produce N-acetylglucosamine-1-phosphate (GlcNAc-1-P), which is converted into UDP-GlcNAc by the transfer of uridine 5-monophosphate (from uridine 5-triphosphate), a reaction catalyzed by the N-terminal domain.</text>
</comment>
<evidence type="ECO:0000256" key="17">
    <source>
        <dbReference type="ARBA" id="ARBA00049628"/>
    </source>
</evidence>
<comment type="cofactor">
    <cofactor evidence="18">
        <name>Mg(2+)</name>
        <dbReference type="ChEBI" id="CHEBI:18420"/>
    </cofactor>
    <text evidence="18">Binds 1 Mg(2+) ion per subunit.</text>
</comment>
<dbReference type="PANTHER" id="PTHR43584">
    <property type="entry name" value="NUCLEOTIDYL TRANSFERASE"/>
    <property type="match status" value="1"/>
</dbReference>
<dbReference type="GO" id="GO:0006048">
    <property type="term" value="P:UDP-N-acetylglucosamine biosynthetic process"/>
    <property type="evidence" value="ECO:0007669"/>
    <property type="project" value="UniProtKB-UniPathway"/>
</dbReference>
<feature type="binding site" evidence="18">
    <location>
        <position position="227"/>
    </location>
    <ligand>
        <name>Mg(2+)</name>
        <dbReference type="ChEBI" id="CHEBI:18420"/>
    </ligand>
</feature>
<keyword evidence="21" id="KW-1185">Reference proteome</keyword>
<dbReference type="PROSITE" id="PS00101">
    <property type="entry name" value="HEXAPEP_TRANSFERASES"/>
    <property type="match status" value="1"/>
</dbReference>
<dbReference type="InterPro" id="IPR001451">
    <property type="entry name" value="Hexapep"/>
</dbReference>
<dbReference type="GO" id="GO:0005737">
    <property type="term" value="C:cytoplasm"/>
    <property type="evidence" value="ECO:0007669"/>
    <property type="project" value="UniProtKB-SubCell"/>
</dbReference>